<evidence type="ECO:0000256" key="1">
    <source>
        <dbReference type="ARBA" id="ARBA00000077"/>
    </source>
</evidence>
<keyword evidence="9" id="KW-0255">Endonuclease</keyword>
<dbReference type="GO" id="GO:0006298">
    <property type="term" value="P:mismatch repair"/>
    <property type="evidence" value="ECO:0007669"/>
    <property type="project" value="TreeGrafter"/>
</dbReference>
<evidence type="ECO:0000256" key="7">
    <source>
        <dbReference type="ARBA" id="ARBA00022722"/>
    </source>
</evidence>
<dbReference type="GO" id="GO:0003723">
    <property type="term" value="F:RNA binding"/>
    <property type="evidence" value="ECO:0007669"/>
    <property type="project" value="UniProtKB-UniRule"/>
</dbReference>
<comment type="caution">
    <text evidence="11">Lacks conserved residue(s) required for the propagation of feature annotation.</text>
</comment>
<dbReference type="InterPro" id="IPR023160">
    <property type="entry name" value="RNase_HII_hlx-loop-hlx_cap_dom"/>
</dbReference>
<dbReference type="GO" id="GO:0043137">
    <property type="term" value="P:DNA replication, removal of RNA primer"/>
    <property type="evidence" value="ECO:0007669"/>
    <property type="project" value="TreeGrafter"/>
</dbReference>
<reference evidence="13" key="1">
    <citation type="submission" date="2020-05" db="EMBL/GenBank/DDBJ databases">
        <title>Phylogenomic resolution of chytrid fungi.</title>
        <authorList>
            <person name="Stajich J.E."/>
            <person name="Amses K."/>
            <person name="Simmons R."/>
            <person name="Seto K."/>
            <person name="Myers J."/>
            <person name="Bonds A."/>
            <person name="Quandt C.A."/>
            <person name="Barry K."/>
            <person name="Liu P."/>
            <person name="Grigoriev I."/>
            <person name="Longcore J.E."/>
            <person name="James T.Y."/>
        </authorList>
    </citation>
    <scope>NUCLEOTIDE SEQUENCE</scope>
    <source>
        <strain evidence="13">JEL0476</strain>
    </source>
</reference>
<evidence type="ECO:0000313" key="13">
    <source>
        <dbReference type="EMBL" id="KAJ3218876.1"/>
    </source>
</evidence>
<comment type="similarity">
    <text evidence="4">Belongs to the RNase HII family. Eukaryotic subfamily.</text>
</comment>
<dbReference type="Proteomes" id="UP001211065">
    <property type="component" value="Unassembled WGS sequence"/>
</dbReference>
<evidence type="ECO:0000256" key="3">
    <source>
        <dbReference type="ARBA" id="ARBA00001946"/>
    </source>
</evidence>
<evidence type="ECO:0000259" key="12">
    <source>
        <dbReference type="PROSITE" id="PS51975"/>
    </source>
</evidence>
<evidence type="ECO:0000256" key="6">
    <source>
        <dbReference type="ARBA" id="ARBA00019111"/>
    </source>
</evidence>
<evidence type="ECO:0000256" key="4">
    <source>
        <dbReference type="ARBA" id="ARBA00007058"/>
    </source>
</evidence>
<evidence type="ECO:0000256" key="11">
    <source>
        <dbReference type="PROSITE-ProRule" id="PRU01319"/>
    </source>
</evidence>
<dbReference type="GO" id="GO:0032299">
    <property type="term" value="C:ribonuclease H2 complex"/>
    <property type="evidence" value="ECO:0007669"/>
    <property type="project" value="TreeGrafter"/>
</dbReference>
<keyword evidence="7" id="KW-0540">Nuclease</keyword>
<dbReference type="PANTHER" id="PTHR10954:SF7">
    <property type="entry name" value="RIBONUCLEASE H2 SUBUNIT A"/>
    <property type="match status" value="1"/>
</dbReference>
<protein>
    <recommendedName>
        <fullName evidence="6">Ribonuclease H2 subunit A</fullName>
        <ecNumber evidence="5">3.1.26.4</ecNumber>
    </recommendedName>
</protein>
<sequence length="128" mass="14990">DKILENFKFIEEGLDLKLGKDFGSGYPSDPNTVLWLKNNLDYIFGYPRLIRFSWSTCEKILEEKAAGCKWLDDEKENHGVDIRKFLKGKKKHRMEDDEAIINDMEDLNGPKRETWIRDLIGLKIVESL</sequence>
<proteinExistence type="inferred from homology"/>
<dbReference type="GO" id="GO:0004523">
    <property type="term" value="F:RNA-DNA hybrid ribonuclease activity"/>
    <property type="evidence" value="ECO:0007669"/>
    <property type="project" value="UniProtKB-EC"/>
</dbReference>
<feature type="non-terminal residue" evidence="13">
    <location>
        <position position="1"/>
    </location>
</feature>
<dbReference type="InterPro" id="IPR024567">
    <property type="entry name" value="RNase_HII/HIII_dom"/>
</dbReference>
<comment type="cofactor">
    <cofactor evidence="3">
        <name>Mg(2+)</name>
        <dbReference type="ChEBI" id="CHEBI:18420"/>
    </cofactor>
</comment>
<comment type="catalytic activity">
    <reaction evidence="1">
        <text>Endonucleolytic cleavage to 5'-phosphomonoester.</text>
        <dbReference type="EC" id="3.1.26.4"/>
    </reaction>
</comment>
<dbReference type="InterPro" id="IPR012337">
    <property type="entry name" value="RNaseH-like_sf"/>
</dbReference>
<evidence type="ECO:0000256" key="9">
    <source>
        <dbReference type="ARBA" id="ARBA00022759"/>
    </source>
</evidence>
<dbReference type="PROSITE" id="PS51975">
    <property type="entry name" value="RNASE_H_2"/>
    <property type="match status" value="1"/>
</dbReference>
<dbReference type="AlphaFoldDB" id="A0AAD5TZU0"/>
<organism evidence="13 14">
    <name type="scientific">Clydaea vesicula</name>
    <dbReference type="NCBI Taxonomy" id="447962"/>
    <lineage>
        <taxon>Eukaryota</taxon>
        <taxon>Fungi</taxon>
        <taxon>Fungi incertae sedis</taxon>
        <taxon>Chytridiomycota</taxon>
        <taxon>Chytridiomycota incertae sedis</taxon>
        <taxon>Chytridiomycetes</taxon>
        <taxon>Lobulomycetales</taxon>
        <taxon>Lobulomycetaceae</taxon>
        <taxon>Clydaea</taxon>
    </lineage>
</organism>
<dbReference type="SUPFAM" id="SSF53098">
    <property type="entry name" value="Ribonuclease H-like"/>
    <property type="match status" value="1"/>
</dbReference>
<dbReference type="Gene3D" id="1.10.10.460">
    <property type="entry name" value="Ribonuclease hii. Domain 2"/>
    <property type="match status" value="1"/>
</dbReference>
<dbReference type="GO" id="GO:0046872">
    <property type="term" value="F:metal ion binding"/>
    <property type="evidence" value="ECO:0007669"/>
    <property type="project" value="UniProtKB-KW"/>
</dbReference>
<evidence type="ECO:0000256" key="10">
    <source>
        <dbReference type="ARBA" id="ARBA00022801"/>
    </source>
</evidence>
<dbReference type="EMBL" id="JADGJW010000361">
    <property type="protein sequence ID" value="KAJ3218876.1"/>
    <property type="molecule type" value="Genomic_DNA"/>
</dbReference>
<evidence type="ECO:0000256" key="5">
    <source>
        <dbReference type="ARBA" id="ARBA00012180"/>
    </source>
</evidence>
<dbReference type="InterPro" id="IPR001352">
    <property type="entry name" value="RNase_HII/HIII"/>
</dbReference>
<keyword evidence="14" id="KW-1185">Reference proteome</keyword>
<dbReference type="FunFam" id="1.10.10.460:FF:000001">
    <property type="entry name" value="Ribonuclease"/>
    <property type="match status" value="1"/>
</dbReference>
<feature type="domain" description="RNase H type-2" evidence="12">
    <location>
        <begin position="1"/>
        <end position="66"/>
    </location>
</feature>
<evidence type="ECO:0000313" key="14">
    <source>
        <dbReference type="Proteomes" id="UP001211065"/>
    </source>
</evidence>
<accession>A0AAD5TZU0</accession>
<keyword evidence="10" id="KW-0378">Hydrolase</keyword>
<comment type="cofactor">
    <cofactor evidence="2">
        <name>Mn(2+)</name>
        <dbReference type="ChEBI" id="CHEBI:29035"/>
    </cofactor>
</comment>
<dbReference type="EC" id="3.1.26.4" evidence="5"/>
<name>A0AAD5TZU0_9FUNG</name>
<comment type="caution">
    <text evidence="13">The sequence shown here is derived from an EMBL/GenBank/DDBJ whole genome shotgun (WGS) entry which is preliminary data.</text>
</comment>
<dbReference type="PANTHER" id="PTHR10954">
    <property type="entry name" value="RIBONUCLEASE H2 SUBUNIT A"/>
    <property type="match status" value="1"/>
</dbReference>
<evidence type="ECO:0000256" key="8">
    <source>
        <dbReference type="ARBA" id="ARBA00022723"/>
    </source>
</evidence>
<gene>
    <name evidence="13" type="primary">RNASEH2A_2</name>
    <name evidence="13" type="ORF">HK099_004900</name>
</gene>
<keyword evidence="8" id="KW-0479">Metal-binding</keyword>
<evidence type="ECO:0000256" key="2">
    <source>
        <dbReference type="ARBA" id="ARBA00001936"/>
    </source>
</evidence>